<dbReference type="InterPro" id="IPR037518">
    <property type="entry name" value="MPN"/>
</dbReference>
<organism evidence="8 9">
    <name type="scientific">Thiovibrio frasassiensis</name>
    <dbReference type="NCBI Taxonomy" id="2984131"/>
    <lineage>
        <taxon>Bacteria</taxon>
        <taxon>Pseudomonadati</taxon>
        <taxon>Thermodesulfobacteriota</taxon>
        <taxon>Desulfobulbia</taxon>
        <taxon>Desulfobulbales</taxon>
        <taxon>Thiovibrionaceae</taxon>
        <taxon>Thiovibrio</taxon>
    </lineage>
</organism>
<protein>
    <submittedName>
        <fullName evidence="8">DNA repair protein RadC</fullName>
    </submittedName>
</protein>
<evidence type="ECO:0000256" key="4">
    <source>
        <dbReference type="ARBA" id="ARBA00022833"/>
    </source>
</evidence>
<keyword evidence="5" id="KW-0482">Metalloprotease</keyword>
<keyword evidence="4" id="KW-0862">Zinc</keyword>
<reference evidence="8" key="2">
    <citation type="submission" date="2022-10" db="EMBL/GenBank/DDBJ databases">
        <authorList>
            <person name="Aronson H.S."/>
        </authorList>
    </citation>
    <scope>NUCLEOTIDE SEQUENCE</scope>
    <source>
        <strain evidence="8">RS19-109</strain>
    </source>
</reference>
<dbReference type="InterPro" id="IPR046778">
    <property type="entry name" value="UPF0758_N"/>
</dbReference>
<dbReference type="PANTHER" id="PTHR30471:SF3">
    <property type="entry name" value="UPF0758 PROTEIN YEES-RELATED"/>
    <property type="match status" value="1"/>
</dbReference>
<dbReference type="Proteomes" id="UP001154240">
    <property type="component" value="Unassembled WGS sequence"/>
</dbReference>
<evidence type="ECO:0000259" key="7">
    <source>
        <dbReference type="PROSITE" id="PS50249"/>
    </source>
</evidence>
<dbReference type="InterPro" id="IPR025657">
    <property type="entry name" value="RadC_JAB"/>
</dbReference>
<dbReference type="GO" id="GO:0008237">
    <property type="term" value="F:metallopeptidase activity"/>
    <property type="evidence" value="ECO:0007669"/>
    <property type="project" value="UniProtKB-KW"/>
</dbReference>
<sequence length="244" mass="27200">MDKTDWQKKGDGHRQRLRDRFLDHGLDGFTDAEVLELLLSLGTPRKDCKETARLLLKQFGSLAQALDASQAELELIEGIGPKNGFALHFVQSVARRYLRQRLKAKEYLRSSREVGEYLVHSMRGLKREVLMAVFLDASLGIIDTQLVAEGTLASNTVHPRELIKMALSHHAASMVIAHNHPSGSLTPSAEDKKLTRHLFIALGFAGIQLLDHLIVGEGEQPFSFADHGLLEDIRRQSRPLIAGE</sequence>
<dbReference type="NCBIfam" id="NF000642">
    <property type="entry name" value="PRK00024.1"/>
    <property type="match status" value="1"/>
</dbReference>
<dbReference type="EMBL" id="JAPHEH010000001">
    <property type="protein sequence ID" value="MDG4475792.1"/>
    <property type="molecule type" value="Genomic_DNA"/>
</dbReference>
<dbReference type="NCBIfam" id="TIGR00608">
    <property type="entry name" value="radc"/>
    <property type="match status" value="1"/>
</dbReference>
<evidence type="ECO:0000256" key="1">
    <source>
        <dbReference type="ARBA" id="ARBA00022670"/>
    </source>
</evidence>
<evidence type="ECO:0000256" key="6">
    <source>
        <dbReference type="RuleBase" id="RU003797"/>
    </source>
</evidence>
<evidence type="ECO:0000256" key="5">
    <source>
        <dbReference type="ARBA" id="ARBA00023049"/>
    </source>
</evidence>
<comment type="caution">
    <text evidence="8">The sequence shown here is derived from an EMBL/GenBank/DDBJ whole genome shotgun (WGS) entry which is preliminary data.</text>
</comment>
<dbReference type="PANTHER" id="PTHR30471">
    <property type="entry name" value="DNA REPAIR PROTEIN RADC"/>
    <property type="match status" value="1"/>
</dbReference>
<dbReference type="Pfam" id="PF20582">
    <property type="entry name" value="UPF0758_N"/>
    <property type="match status" value="1"/>
</dbReference>
<dbReference type="PROSITE" id="PS50249">
    <property type="entry name" value="MPN"/>
    <property type="match status" value="1"/>
</dbReference>
<dbReference type="GO" id="GO:0006508">
    <property type="term" value="P:proteolysis"/>
    <property type="evidence" value="ECO:0007669"/>
    <property type="project" value="UniProtKB-KW"/>
</dbReference>
<dbReference type="GO" id="GO:0046872">
    <property type="term" value="F:metal ion binding"/>
    <property type="evidence" value="ECO:0007669"/>
    <property type="project" value="UniProtKB-KW"/>
</dbReference>
<dbReference type="Pfam" id="PF04002">
    <property type="entry name" value="RadC"/>
    <property type="match status" value="1"/>
</dbReference>
<dbReference type="InterPro" id="IPR001405">
    <property type="entry name" value="UPF0758"/>
</dbReference>
<keyword evidence="9" id="KW-1185">Reference proteome</keyword>
<dbReference type="PROSITE" id="PS01302">
    <property type="entry name" value="UPF0758"/>
    <property type="match status" value="1"/>
</dbReference>
<dbReference type="SUPFAM" id="SSF47781">
    <property type="entry name" value="RuvA domain 2-like"/>
    <property type="match status" value="1"/>
</dbReference>
<accession>A0A9X4RQ10</accession>
<reference evidence="8" key="1">
    <citation type="journal article" date="2022" name="bioRxiv">
        <title>Thiovibrio frasassiensisgen. nov., sp. nov., an autotrophic, elemental sulfur disproportionating bacterium isolated from sulfidic karst sediment, and proposal of Thiovibrionaceae fam. nov.</title>
        <authorList>
            <person name="Aronson H."/>
            <person name="Thomas C."/>
            <person name="Bhattacharyya M."/>
            <person name="Eckstein S."/>
            <person name="Jensen S."/>
            <person name="Barco R."/>
            <person name="Macalady J."/>
            <person name="Amend J."/>
        </authorList>
    </citation>
    <scope>NUCLEOTIDE SEQUENCE</scope>
    <source>
        <strain evidence="8">RS19-109</strain>
    </source>
</reference>
<feature type="domain" description="MPN" evidence="7">
    <location>
        <begin position="107"/>
        <end position="230"/>
    </location>
</feature>
<dbReference type="CDD" id="cd08071">
    <property type="entry name" value="MPN_DUF2466"/>
    <property type="match status" value="1"/>
</dbReference>
<dbReference type="InterPro" id="IPR020891">
    <property type="entry name" value="UPF0758_CS"/>
</dbReference>
<keyword evidence="3" id="KW-0378">Hydrolase</keyword>
<keyword evidence="1" id="KW-0645">Protease</keyword>
<evidence type="ECO:0000256" key="2">
    <source>
        <dbReference type="ARBA" id="ARBA00022723"/>
    </source>
</evidence>
<dbReference type="Gene3D" id="1.10.150.20">
    <property type="entry name" value="5' to 3' exonuclease, C-terminal subdomain"/>
    <property type="match status" value="1"/>
</dbReference>
<dbReference type="RefSeq" id="WP_307632767.1">
    <property type="nucleotide sequence ID" value="NZ_JAPHEH010000001.1"/>
</dbReference>
<evidence type="ECO:0000256" key="3">
    <source>
        <dbReference type="ARBA" id="ARBA00022801"/>
    </source>
</evidence>
<evidence type="ECO:0000313" key="8">
    <source>
        <dbReference type="EMBL" id="MDG4475792.1"/>
    </source>
</evidence>
<dbReference type="AlphaFoldDB" id="A0A9X4RQ10"/>
<evidence type="ECO:0000313" key="9">
    <source>
        <dbReference type="Proteomes" id="UP001154240"/>
    </source>
</evidence>
<comment type="similarity">
    <text evidence="6">Belongs to the UPF0758 family.</text>
</comment>
<gene>
    <name evidence="8" type="primary">radC</name>
    <name evidence="8" type="ORF">OLX77_06420</name>
</gene>
<name>A0A9X4RQ10_9BACT</name>
<dbReference type="Gene3D" id="3.40.140.10">
    <property type="entry name" value="Cytidine Deaminase, domain 2"/>
    <property type="match status" value="1"/>
</dbReference>
<proteinExistence type="inferred from homology"/>
<dbReference type="InterPro" id="IPR010994">
    <property type="entry name" value="RuvA_2-like"/>
</dbReference>
<keyword evidence="2" id="KW-0479">Metal-binding</keyword>